<dbReference type="Proteomes" id="UP000091897">
    <property type="component" value="Chromosome"/>
</dbReference>
<evidence type="ECO:0000256" key="9">
    <source>
        <dbReference type="ARBA" id="ARBA00022989"/>
    </source>
</evidence>
<keyword evidence="4" id="KW-1003">Cell membrane</keyword>
<feature type="transmembrane region" description="Helical" evidence="12">
    <location>
        <begin position="12"/>
        <end position="43"/>
    </location>
</feature>
<keyword evidence="8" id="KW-0249">Electron transport</keyword>
<dbReference type="EMBL" id="CP016170">
    <property type="protein sequence ID" value="ANN66529.1"/>
    <property type="molecule type" value="Genomic_DNA"/>
</dbReference>
<protein>
    <submittedName>
        <fullName evidence="13">Cytochrome d ubiquinol oxidase subunit II</fullName>
    </submittedName>
</protein>
<proteinExistence type="inferred from homology"/>
<dbReference type="NCBIfam" id="TIGR00203">
    <property type="entry name" value="cydB"/>
    <property type="match status" value="1"/>
</dbReference>
<evidence type="ECO:0000256" key="8">
    <source>
        <dbReference type="ARBA" id="ARBA00022982"/>
    </source>
</evidence>
<keyword evidence="11 12" id="KW-0472">Membrane</keyword>
<feature type="transmembrane region" description="Helical" evidence="12">
    <location>
        <begin position="299"/>
        <end position="319"/>
    </location>
</feature>
<dbReference type="PANTHER" id="PTHR43141">
    <property type="entry name" value="CYTOCHROME BD2 SUBUNIT II"/>
    <property type="match status" value="1"/>
</dbReference>
<dbReference type="PIRSF" id="PIRSF000267">
    <property type="entry name" value="Cyt_oxidse_sub2"/>
    <property type="match status" value="1"/>
</dbReference>
<gene>
    <name evidence="13" type="ORF">BAU06_09690</name>
</gene>
<keyword evidence="14" id="KW-1185">Reference proteome</keyword>
<dbReference type="PANTHER" id="PTHR43141:SF5">
    <property type="entry name" value="CYTOCHROME BD-I UBIQUINOL OXIDASE SUBUNIT 2"/>
    <property type="match status" value="1"/>
</dbReference>
<feature type="transmembrane region" description="Helical" evidence="12">
    <location>
        <begin position="162"/>
        <end position="186"/>
    </location>
</feature>
<feature type="transmembrane region" description="Helical" evidence="12">
    <location>
        <begin position="265"/>
        <end position="287"/>
    </location>
</feature>
<evidence type="ECO:0000256" key="7">
    <source>
        <dbReference type="ARBA" id="ARBA00022723"/>
    </source>
</evidence>
<feature type="transmembrane region" description="Helical" evidence="12">
    <location>
        <begin position="207"/>
        <end position="228"/>
    </location>
</feature>
<reference evidence="13 14" key="1">
    <citation type="submission" date="2016-06" db="EMBL/GenBank/DDBJ databases">
        <title>Complete genome sequences of Bordetella bronchialis and Bordetella flabilis.</title>
        <authorList>
            <person name="LiPuma J.J."/>
            <person name="Spilker T."/>
        </authorList>
    </citation>
    <scope>NUCLEOTIDE SEQUENCE [LARGE SCALE GENOMIC DNA]</scope>
    <source>
        <strain evidence="13 14">AU3182</strain>
    </source>
</reference>
<evidence type="ECO:0000256" key="12">
    <source>
        <dbReference type="SAM" id="Phobius"/>
    </source>
</evidence>
<name>A0ABN4R6F5_9BORD</name>
<accession>A0ABN4R6F5</accession>
<feature type="transmembrane region" description="Helical" evidence="12">
    <location>
        <begin position="88"/>
        <end position="105"/>
    </location>
</feature>
<evidence type="ECO:0000256" key="4">
    <source>
        <dbReference type="ARBA" id="ARBA00022475"/>
    </source>
</evidence>
<keyword evidence="9 12" id="KW-1133">Transmembrane helix</keyword>
<sequence length="382" mass="40880">MEIPLDYPTLRVIWWALMGILLIGFALTDGFDLGVAALLPFVARDDNERRMAINAIAPTWEGNQVWFILGGGAIFAAWPFVYAVSFSGFYMAMFLVLAALILRPVGFKYRSKRSAAAWRGAWDWALFIGGSVPALVFGVAVGNVLLGVPFRLDGDLRATYEGAFLGLFSPFSLLCGVLSATMLVMHGAAWLTIKVENGAVRDRARRIGSVAALLVIVLFAAGYAYVAYGGLGYRLEGVAAPAGPSNPLRTAATAAPGAWLANFNAYPWMMAAPILGFAGALMALAGIRAGREWPAFGGSSLSALGIIATVGLSMFPFILPSSVDPRSSLTVWNASSSHTTLFIMLAVTVVFLPIVLLYTAWAFKVMWGRSTIKALSTDPDLY</sequence>
<comment type="similarity">
    <text evidence="2">Belongs to the cytochrome ubiquinol oxidase subunit 2 family.</text>
</comment>
<evidence type="ECO:0000256" key="3">
    <source>
        <dbReference type="ARBA" id="ARBA00022448"/>
    </source>
</evidence>
<evidence type="ECO:0000256" key="1">
    <source>
        <dbReference type="ARBA" id="ARBA00004651"/>
    </source>
</evidence>
<evidence type="ECO:0000256" key="5">
    <source>
        <dbReference type="ARBA" id="ARBA00022617"/>
    </source>
</evidence>
<comment type="subcellular location">
    <subcellularLocation>
        <location evidence="1">Cell membrane</location>
        <topology evidence="1">Multi-pass membrane protein</topology>
    </subcellularLocation>
</comment>
<keyword evidence="3" id="KW-0813">Transport</keyword>
<feature type="transmembrane region" description="Helical" evidence="12">
    <location>
        <begin position="126"/>
        <end position="150"/>
    </location>
</feature>
<dbReference type="Pfam" id="PF02322">
    <property type="entry name" value="Cyt_bd_oxida_II"/>
    <property type="match status" value="1"/>
</dbReference>
<organism evidence="13 14">
    <name type="scientific">Bordetella bronchialis</name>
    <dbReference type="NCBI Taxonomy" id="463025"/>
    <lineage>
        <taxon>Bacteria</taxon>
        <taxon>Pseudomonadati</taxon>
        <taxon>Pseudomonadota</taxon>
        <taxon>Betaproteobacteria</taxon>
        <taxon>Burkholderiales</taxon>
        <taxon>Alcaligenaceae</taxon>
        <taxon>Bordetella</taxon>
    </lineage>
</organism>
<evidence type="ECO:0000256" key="6">
    <source>
        <dbReference type="ARBA" id="ARBA00022692"/>
    </source>
</evidence>
<evidence type="ECO:0000313" key="14">
    <source>
        <dbReference type="Proteomes" id="UP000091897"/>
    </source>
</evidence>
<keyword evidence="7" id="KW-0479">Metal-binding</keyword>
<evidence type="ECO:0000313" key="13">
    <source>
        <dbReference type="EMBL" id="ANN66529.1"/>
    </source>
</evidence>
<dbReference type="InterPro" id="IPR003317">
    <property type="entry name" value="Cyt-d_oxidase_su2"/>
</dbReference>
<evidence type="ECO:0000256" key="2">
    <source>
        <dbReference type="ARBA" id="ARBA00007543"/>
    </source>
</evidence>
<dbReference type="RefSeq" id="WP_066347791.1">
    <property type="nucleotide sequence ID" value="NZ_CBCSFJ010000005.1"/>
</dbReference>
<keyword evidence="10" id="KW-0408">Iron</keyword>
<evidence type="ECO:0000256" key="10">
    <source>
        <dbReference type="ARBA" id="ARBA00023004"/>
    </source>
</evidence>
<feature type="transmembrane region" description="Helical" evidence="12">
    <location>
        <begin position="339"/>
        <end position="363"/>
    </location>
</feature>
<evidence type="ECO:0000256" key="11">
    <source>
        <dbReference type="ARBA" id="ARBA00023136"/>
    </source>
</evidence>
<keyword evidence="5" id="KW-0349">Heme</keyword>
<keyword evidence="6 12" id="KW-0812">Transmembrane</keyword>
<feature type="transmembrane region" description="Helical" evidence="12">
    <location>
        <begin position="64"/>
        <end position="82"/>
    </location>
</feature>